<name>A0AAV4Q7A9_9ARAC</name>
<evidence type="ECO:0000313" key="3">
    <source>
        <dbReference type="Proteomes" id="UP001054837"/>
    </source>
</evidence>
<accession>A0AAV4Q7A9</accession>
<feature type="transmembrane region" description="Helical" evidence="1">
    <location>
        <begin position="127"/>
        <end position="151"/>
    </location>
</feature>
<keyword evidence="1" id="KW-0812">Transmembrane</keyword>
<keyword evidence="1" id="KW-0472">Membrane</keyword>
<protein>
    <submittedName>
        <fullName evidence="2">Multidrug resistance-associated protein 1</fullName>
    </submittedName>
</protein>
<evidence type="ECO:0000313" key="2">
    <source>
        <dbReference type="EMBL" id="GIY04194.1"/>
    </source>
</evidence>
<proteinExistence type="predicted"/>
<gene>
    <name evidence="2" type="primary">Abcc1_12</name>
    <name evidence="2" type="ORF">CDAR_6151</name>
</gene>
<dbReference type="EMBL" id="BPLQ01003901">
    <property type="protein sequence ID" value="GIY04194.1"/>
    <property type="molecule type" value="Genomic_DNA"/>
</dbReference>
<comment type="caution">
    <text evidence="2">The sequence shown here is derived from an EMBL/GenBank/DDBJ whole genome shotgun (WGS) entry which is preliminary data.</text>
</comment>
<reference evidence="2 3" key="1">
    <citation type="submission" date="2021-06" db="EMBL/GenBank/DDBJ databases">
        <title>Caerostris darwini draft genome.</title>
        <authorList>
            <person name="Kono N."/>
            <person name="Arakawa K."/>
        </authorList>
    </citation>
    <scope>NUCLEOTIDE SEQUENCE [LARGE SCALE GENOMIC DNA]</scope>
</reference>
<evidence type="ECO:0000256" key="1">
    <source>
        <dbReference type="SAM" id="Phobius"/>
    </source>
</evidence>
<dbReference type="AlphaFoldDB" id="A0AAV4Q7A9"/>
<dbReference type="Proteomes" id="UP001054837">
    <property type="component" value="Unassembled WGS sequence"/>
</dbReference>
<sequence>MQDMRCTLEMQDMRCTLEMQDMQCTLEMQDMQCTLEMQDMQCTLEMQDMQWKRIVWHGYRNLFNVDKLDVLNPKMKATYMYEKFQKQWAKEENIAKSLMEDDKTFEARPKKCCQRGPSLFFAITRALWPWMLAAATMEFIYNFISLLPPIILE</sequence>
<keyword evidence="1" id="KW-1133">Transmembrane helix</keyword>
<organism evidence="2 3">
    <name type="scientific">Caerostris darwini</name>
    <dbReference type="NCBI Taxonomy" id="1538125"/>
    <lineage>
        <taxon>Eukaryota</taxon>
        <taxon>Metazoa</taxon>
        <taxon>Ecdysozoa</taxon>
        <taxon>Arthropoda</taxon>
        <taxon>Chelicerata</taxon>
        <taxon>Arachnida</taxon>
        <taxon>Araneae</taxon>
        <taxon>Araneomorphae</taxon>
        <taxon>Entelegynae</taxon>
        <taxon>Araneoidea</taxon>
        <taxon>Araneidae</taxon>
        <taxon>Caerostris</taxon>
    </lineage>
</organism>
<keyword evidence="3" id="KW-1185">Reference proteome</keyword>